<proteinExistence type="predicted"/>
<dbReference type="EMBL" id="CP001778">
    <property type="protein sequence ID" value="ADD43485.1"/>
    <property type="molecule type" value="Genomic_DNA"/>
</dbReference>
<dbReference type="CDD" id="cd04301">
    <property type="entry name" value="NAT_SF"/>
    <property type="match status" value="1"/>
</dbReference>
<dbReference type="PROSITE" id="PS51186">
    <property type="entry name" value="GNAT"/>
    <property type="match status" value="1"/>
</dbReference>
<evidence type="ECO:0000259" key="3">
    <source>
        <dbReference type="PROSITE" id="PS51186"/>
    </source>
</evidence>
<dbReference type="GO" id="GO:0016747">
    <property type="term" value="F:acyltransferase activity, transferring groups other than amino-acyl groups"/>
    <property type="evidence" value="ECO:0007669"/>
    <property type="project" value="InterPro"/>
</dbReference>
<reference evidence="4 5" key="1">
    <citation type="journal article" date="2009" name="Stand. Genomic Sci.">
        <title>Complete genome sequence of Stackebrandtia nassauensis type strain (LLR-40K-21).</title>
        <authorList>
            <person name="Munk C."/>
            <person name="Lapidus A."/>
            <person name="Copeland A."/>
            <person name="Jando M."/>
            <person name="Mayilraj S."/>
            <person name="Glavina Del Rio T."/>
            <person name="Nolan M."/>
            <person name="Chen F."/>
            <person name="Lucas S."/>
            <person name="Tice H."/>
            <person name="Cheng J.F."/>
            <person name="Han C."/>
            <person name="Detter J.C."/>
            <person name="Bruce D."/>
            <person name="Goodwin L."/>
            <person name="Chain P."/>
            <person name="Pitluck S."/>
            <person name="Goker M."/>
            <person name="Ovchinikova G."/>
            <person name="Pati A."/>
            <person name="Ivanova N."/>
            <person name="Mavromatis K."/>
            <person name="Chen A."/>
            <person name="Palaniappan K."/>
            <person name="Land M."/>
            <person name="Hauser L."/>
            <person name="Chang Y.J."/>
            <person name="Jeffries C.D."/>
            <person name="Bristow J."/>
            <person name="Eisen J.A."/>
            <person name="Markowitz V."/>
            <person name="Hugenholtz P."/>
            <person name="Kyrpides N.C."/>
            <person name="Klenk H.P."/>
        </authorList>
    </citation>
    <scope>NUCLEOTIDE SEQUENCE [LARGE SCALE GENOMIC DNA]</scope>
    <source>
        <strain evidence="5">DSM 44728 / CIP 108903 / NRRL B-16338 / NBRC 102104 / LLR-40K-21</strain>
    </source>
</reference>
<dbReference type="SUPFAM" id="SSF55729">
    <property type="entry name" value="Acyl-CoA N-acyltransferases (Nat)"/>
    <property type="match status" value="1"/>
</dbReference>
<dbReference type="STRING" id="446470.Snas_3829"/>
<dbReference type="AlphaFoldDB" id="D3PYQ2"/>
<dbReference type="InterPro" id="IPR000182">
    <property type="entry name" value="GNAT_dom"/>
</dbReference>
<accession>D3PYQ2</accession>
<keyword evidence="1 4" id="KW-0808">Transferase</keyword>
<keyword evidence="5" id="KW-1185">Reference proteome</keyword>
<feature type="domain" description="N-acetyltransferase" evidence="3">
    <location>
        <begin position="115"/>
        <end position="249"/>
    </location>
</feature>
<dbReference type="PANTHER" id="PTHR43877">
    <property type="entry name" value="AMINOALKYLPHOSPHONATE N-ACETYLTRANSFERASE-RELATED-RELATED"/>
    <property type="match status" value="1"/>
</dbReference>
<keyword evidence="2" id="KW-0012">Acyltransferase</keyword>
<dbReference type="RefSeq" id="WP_013019056.1">
    <property type="nucleotide sequence ID" value="NC_013947.1"/>
</dbReference>
<dbReference type="Proteomes" id="UP000000844">
    <property type="component" value="Chromosome"/>
</dbReference>
<dbReference type="Gene3D" id="3.40.630.30">
    <property type="match status" value="1"/>
</dbReference>
<dbReference type="Pfam" id="PF13508">
    <property type="entry name" value="Acetyltransf_7"/>
    <property type="match status" value="1"/>
</dbReference>
<evidence type="ECO:0000256" key="1">
    <source>
        <dbReference type="ARBA" id="ARBA00022679"/>
    </source>
</evidence>
<protein>
    <submittedName>
        <fullName evidence="4">GCN5-related N-acetyltransferase</fullName>
    </submittedName>
</protein>
<dbReference type="OrthoDB" id="3700890at2"/>
<sequence length="249" mass="27284">MSSFPVLKGREAILAAYRAEPFVSCFLADNAEGVVRDDAVAWFREFNGRSVLMGDGPVRATARLVAELAPHWRPDRLTVPQEVFEQLPGELRSAKPGRWHWFFTRSAPPTHPAESRVRWCTESDFDAITALLDVAFPDASSRPDPAVPHRRWFGATDANGSIVACGIAQVGDGIGPMLGSIAVHPDARRQGLGSAITSWVTRRLLDEGNAMVALGSYAGEEATHRIYRRLGYRDTRVLASGRLEPSPAH</sequence>
<dbReference type="eggNOG" id="COG0456">
    <property type="taxonomic scope" value="Bacteria"/>
</dbReference>
<evidence type="ECO:0000256" key="2">
    <source>
        <dbReference type="ARBA" id="ARBA00023315"/>
    </source>
</evidence>
<dbReference type="InterPro" id="IPR050832">
    <property type="entry name" value="Bact_Acetyltransf"/>
</dbReference>
<dbReference type="HOGENOM" id="CLU_090621_0_0_11"/>
<dbReference type="KEGG" id="sna:Snas_3829"/>
<evidence type="ECO:0000313" key="5">
    <source>
        <dbReference type="Proteomes" id="UP000000844"/>
    </source>
</evidence>
<dbReference type="InterPro" id="IPR016181">
    <property type="entry name" value="Acyl_CoA_acyltransferase"/>
</dbReference>
<organism evidence="4 5">
    <name type="scientific">Stackebrandtia nassauensis (strain DSM 44728 / CIP 108903 / NRRL B-16338 / NBRC 102104 / LLR-40K-21)</name>
    <dbReference type="NCBI Taxonomy" id="446470"/>
    <lineage>
        <taxon>Bacteria</taxon>
        <taxon>Bacillati</taxon>
        <taxon>Actinomycetota</taxon>
        <taxon>Actinomycetes</taxon>
        <taxon>Glycomycetales</taxon>
        <taxon>Glycomycetaceae</taxon>
        <taxon>Stackebrandtia</taxon>
    </lineage>
</organism>
<name>D3PYQ2_STANL</name>
<evidence type="ECO:0000313" key="4">
    <source>
        <dbReference type="EMBL" id="ADD43485.1"/>
    </source>
</evidence>
<gene>
    <name evidence="4" type="ordered locus">Snas_3829</name>
</gene>